<evidence type="ECO:0000256" key="1">
    <source>
        <dbReference type="PIRSR" id="PIRSR000390-1"/>
    </source>
</evidence>
<accession>A0A4R1R483</accession>
<evidence type="ECO:0000313" key="5">
    <source>
        <dbReference type="Proteomes" id="UP000295008"/>
    </source>
</evidence>
<comment type="caution">
    <text evidence="4">The sequence shown here is derived from an EMBL/GenBank/DDBJ whole genome shotgun (WGS) entry which is preliminary data.</text>
</comment>
<keyword evidence="5" id="KW-1185">Reference proteome</keyword>
<proteinExistence type="inferred from homology"/>
<reference evidence="4 5" key="1">
    <citation type="submission" date="2019-03" db="EMBL/GenBank/DDBJ databases">
        <title>Genomic Encyclopedia of Type Strains, Phase IV (KMG-IV): sequencing the most valuable type-strain genomes for metagenomic binning, comparative biology and taxonomic classification.</title>
        <authorList>
            <person name="Goeker M."/>
        </authorList>
    </citation>
    <scope>NUCLEOTIDE SEQUENCE [LARGE SCALE GENOMIC DNA]</scope>
    <source>
        <strain evidence="4 5">LX-B</strain>
    </source>
</reference>
<organism evidence="4 5">
    <name type="scientific">Hydrogenispora ethanolica</name>
    <dbReference type="NCBI Taxonomy" id="1082276"/>
    <lineage>
        <taxon>Bacteria</taxon>
        <taxon>Bacillati</taxon>
        <taxon>Bacillota</taxon>
        <taxon>Hydrogenispora</taxon>
    </lineage>
</organism>
<dbReference type="AlphaFoldDB" id="A0A4R1R483"/>
<feature type="modified residue" description="N6-(pyridoxal phosphate)lysine" evidence="2">
    <location>
        <position position="180"/>
    </location>
</feature>
<dbReference type="Pfam" id="PF01041">
    <property type="entry name" value="DegT_DnrJ_EryC1"/>
    <property type="match status" value="1"/>
</dbReference>
<dbReference type="InterPro" id="IPR015422">
    <property type="entry name" value="PyrdxlP-dep_Trfase_small"/>
</dbReference>
<dbReference type="CDD" id="cd00616">
    <property type="entry name" value="AHBA_syn"/>
    <property type="match status" value="1"/>
</dbReference>
<dbReference type="GO" id="GO:0030170">
    <property type="term" value="F:pyridoxal phosphate binding"/>
    <property type="evidence" value="ECO:0007669"/>
    <property type="project" value="TreeGrafter"/>
</dbReference>
<dbReference type="Gene3D" id="3.90.1150.10">
    <property type="entry name" value="Aspartate Aminotransferase, domain 1"/>
    <property type="match status" value="1"/>
</dbReference>
<evidence type="ECO:0000256" key="3">
    <source>
        <dbReference type="RuleBase" id="RU004508"/>
    </source>
</evidence>
<dbReference type="OrthoDB" id="9810913at2"/>
<gene>
    <name evidence="4" type="ORF">EDC14_103628</name>
</gene>
<dbReference type="GO" id="GO:0008483">
    <property type="term" value="F:transaminase activity"/>
    <property type="evidence" value="ECO:0007669"/>
    <property type="project" value="TreeGrafter"/>
</dbReference>
<dbReference type="InterPro" id="IPR015424">
    <property type="entry name" value="PyrdxlP-dep_Trfase"/>
</dbReference>
<dbReference type="Proteomes" id="UP000295008">
    <property type="component" value="Unassembled WGS sequence"/>
</dbReference>
<dbReference type="PIRSF" id="PIRSF000390">
    <property type="entry name" value="PLP_StrS"/>
    <property type="match status" value="1"/>
</dbReference>
<dbReference type="RefSeq" id="WP_132016393.1">
    <property type="nucleotide sequence ID" value="NZ_SLUN01000036.1"/>
</dbReference>
<dbReference type="GO" id="GO:0000271">
    <property type="term" value="P:polysaccharide biosynthetic process"/>
    <property type="evidence" value="ECO:0007669"/>
    <property type="project" value="TreeGrafter"/>
</dbReference>
<dbReference type="InterPro" id="IPR000653">
    <property type="entry name" value="DegT/StrS_aminotransferase"/>
</dbReference>
<dbReference type="Gene3D" id="3.40.640.10">
    <property type="entry name" value="Type I PLP-dependent aspartate aminotransferase-like (Major domain)"/>
    <property type="match status" value="1"/>
</dbReference>
<evidence type="ECO:0000313" key="4">
    <source>
        <dbReference type="EMBL" id="TCL60275.1"/>
    </source>
</evidence>
<evidence type="ECO:0000256" key="2">
    <source>
        <dbReference type="PIRSR" id="PIRSR000390-2"/>
    </source>
</evidence>
<comment type="similarity">
    <text evidence="3">Belongs to the DegT/DnrJ/EryC1 family.</text>
</comment>
<dbReference type="SUPFAM" id="SSF53383">
    <property type="entry name" value="PLP-dependent transferases"/>
    <property type="match status" value="1"/>
</dbReference>
<dbReference type="PANTHER" id="PTHR30244:SF39">
    <property type="entry name" value="BLR3650 PROTEIN"/>
    <property type="match status" value="1"/>
</dbReference>
<dbReference type="InterPro" id="IPR015421">
    <property type="entry name" value="PyrdxlP-dep_Trfase_major"/>
</dbReference>
<name>A0A4R1R483_HYDET</name>
<sequence>MIPLSKPDITEREIERVTAVLRSDHLSCGPVIREFETKLATVAGTRYAVAVSSGTTALHLLMLALGIGPGDEVITTPYSFISSANCILYVGAKPVFCDIVPGGFNIDPQAIAAKITSKTKAILVVHVFGFPAAMDEILKIASEHGIPVIEDACEAIGARIDGKPVGGLGVAGTFAFYPNKQITTGEGGVITTNDPYIAELTRSLANQGRSHDRQWLLHERMGYNYRLNELSAALGCAQLERLEAILAARSRVAGWYQEALRDEPLLTLPNPLESPNTQTSWFVYVVRFHSHRLREMIAEELQNQGVECRPYFPAIHLQPFYRSFGYAEGDFPETEKAADTGLALPFFTRMTQSMINTVAAILKKFLHAKGPQQD</sequence>
<keyword evidence="2 3" id="KW-0663">Pyridoxal phosphate</keyword>
<dbReference type="PANTHER" id="PTHR30244">
    <property type="entry name" value="TRANSAMINASE"/>
    <property type="match status" value="1"/>
</dbReference>
<feature type="active site" description="Proton acceptor" evidence="1">
    <location>
        <position position="180"/>
    </location>
</feature>
<protein>
    <submittedName>
        <fullName evidence="4">Perosamine synthetase</fullName>
    </submittedName>
</protein>
<dbReference type="EMBL" id="SLUN01000036">
    <property type="protein sequence ID" value="TCL60275.1"/>
    <property type="molecule type" value="Genomic_DNA"/>
</dbReference>